<reference evidence="1" key="1">
    <citation type="journal article" date="2003" name="Genome Biol.">
        <title>An integrated gene annotation and transcriptional profiling approach towards the full gene content of the Drosophila genome.</title>
        <authorList>
            <person name="Hild M."/>
            <person name="Beckmann B."/>
            <person name="Haas S.A."/>
            <person name="Koch B."/>
            <person name="Solovyev V."/>
            <person name="Busold C."/>
            <person name="Fellenberg K."/>
            <person name="Boutros M."/>
            <person name="Vingron M."/>
            <person name="Sauer F."/>
            <person name="Hoheisel J.D."/>
            <person name="Paro R."/>
        </authorList>
    </citation>
    <scope>NUCLEOTIDE SEQUENCE</scope>
</reference>
<proteinExistence type="predicted"/>
<evidence type="ECO:0000313" key="1">
    <source>
        <dbReference type="EMBL" id="DAA04167.1"/>
    </source>
</evidence>
<organism evidence="1">
    <name type="scientific">Drosophila melanogaster</name>
    <name type="common">Fruit fly</name>
    <dbReference type="NCBI Taxonomy" id="7227"/>
    <lineage>
        <taxon>Eukaryota</taxon>
        <taxon>Metazoa</taxon>
        <taxon>Ecdysozoa</taxon>
        <taxon>Arthropoda</taxon>
        <taxon>Hexapoda</taxon>
        <taxon>Insecta</taxon>
        <taxon>Pterygota</taxon>
        <taxon>Neoptera</taxon>
        <taxon>Endopterygota</taxon>
        <taxon>Diptera</taxon>
        <taxon>Brachycera</taxon>
        <taxon>Muscomorpha</taxon>
        <taxon>Ephydroidea</taxon>
        <taxon>Drosophilidae</taxon>
        <taxon>Drosophila</taxon>
        <taxon>Sophophora</taxon>
    </lineage>
</organism>
<dbReference type="EMBL" id="BK002661">
    <property type="protein sequence ID" value="DAA04167.1"/>
    <property type="molecule type" value="Genomic_DNA"/>
</dbReference>
<name>Q6IJQ5_DROME</name>
<sequence length="182" mass="19138">MDSSPNSERAKNNIIATLAETHFINLLLILWDGSACVWDLDTAIWMGCGVVGPCCGGTYEANPVAGTQTAAISKIMKSALAWPLRMVYVLSMSRFQSPSPVPATVPVAVAGPSEPFPDFWLGFFMRPSVSPPVCCVCSIGGHYREALSSCAAFLGEGIAGYSGGSGREKADGGTVEIPIFTL</sequence>
<dbReference type="AlphaFoldDB" id="Q6IJQ5"/>
<accession>Q6IJQ5</accession>
<gene>
    <name evidence="1" type="ORF">HDC14458</name>
</gene>
<protein>
    <submittedName>
        <fullName evidence="1">HDC14458</fullName>
    </submittedName>
</protein>